<reference evidence="1" key="1">
    <citation type="submission" date="2021-02" db="EMBL/GenBank/DDBJ databases">
        <authorList>
            <consortium name="DOE Joint Genome Institute"/>
            <person name="Ahrendt S."/>
            <person name="Looney B.P."/>
            <person name="Miyauchi S."/>
            <person name="Morin E."/>
            <person name="Drula E."/>
            <person name="Courty P.E."/>
            <person name="Chicoki N."/>
            <person name="Fauchery L."/>
            <person name="Kohler A."/>
            <person name="Kuo A."/>
            <person name="Labutti K."/>
            <person name="Pangilinan J."/>
            <person name="Lipzen A."/>
            <person name="Riley R."/>
            <person name="Andreopoulos W."/>
            <person name="He G."/>
            <person name="Johnson J."/>
            <person name="Barry K.W."/>
            <person name="Grigoriev I.V."/>
            <person name="Nagy L."/>
            <person name="Hibbett D."/>
            <person name="Henrissat B."/>
            <person name="Matheny P.B."/>
            <person name="Labbe J."/>
            <person name="Martin F."/>
        </authorList>
    </citation>
    <scope>NUCLEOTIDE SEQUENCE</scope>
    <source>
        <strain evidence="1">EC-137</strain>
    </source>
</reference>
<accession>A0ACB8QNH1</accession>
<protein>
    <submittedName>
        <fullName evidence="1">WD40-repeat-containing domain protein</fullName>
    </submittedName>
</protein>
<gene>
    <name evidence="1" type="ORF">K488DRAFT_48086</name>
</gene>
<sequence>MATASSSSYLCDTLPAPKLAGPSASPSRSPSPPPTTSTFDVPPALEANDEPAKWELSRQPSPVSDHSHDHDHDQPLDPTPVQPPARKLCIRHQRMADEGTNLKLQQALDALPVEEREAVNAVWSNFSSSPHPRRELILRGILTMCCFSQLSLLTEQLHHLIRLDPAAVLPREVMLVVFGHLDATSLCRAAQVSRAWRKLADDDILWRGICEQHIGTKCSKCGWGLPVLERRRTVIPSASPSPGPSALPPIVSSHKRKLEDTAPKRPSCKRPRSDLPASPSPAPSGAALFSTDLPPSVTRPWKDVYSERLMIERNWRRGRCSVRTLKGHTDGVMCLQFSETLKHPSFPILITGSYDRTARVWNLETGEEMLALRGHRRAVRALQFDEVKLVTGSMDHTLRFWNWRTGECLRTLEGHTAGVVCLHFSGNILASGSADTTVKVWNFRTGDCFALRGHRDWVNAVQLWDASAASPASSTASVALATPAVCARDSLGVDPGQMLFSASDDGTIRLWDLAQRACVRTFAGHMGQVQAMRLVYPDGGAADGQHAAEGGQDRVAVPTLVSGSLDNTIKMWDVESGKAVRTLFGHIEGVWAVTSDKMRLVSGSHDRTIKVWSREDGRCTATFVGHTGAVTCLALGEDKIVSGSDDGDVKVWSFAS</sequence>
<dbReference type="Proteomes" id="UP000814128">
    <property type="component" value="Unassembled WGS sequence"/>
</dbReference>
<proteinExistence type="predicted"/>
<keyword evidence="2" id="KW-1185">Reference proteome</keyword>
<name>A0ACB8QNH1_9AGAM</name>
<organism evidence="1 2">
    <name type="scientific">Vararia minispora EC-137</name>
    <dbReference type="NCBI Taxonomy" id="1314806"/>
    <lineage>
        <taxon>Eukaryota</taxon>
        <taxon>Fungi</taxon>
        <taxon>Dikarya</taxon>
        <taxon>Basidiomycota</taxon>
        <taxon>Agaricomycotina</taxon>
        <taxon>Agaricomycetes</taxon>
        <taxon>Russulales</taxon>
        <taxon>Lachnocladiaceae</taxon>
        <taxon>Vararia</taxon>
    </lineage>
</organism>
<evidence type="ECO:0000313" key="1">
    <source>
        <dbReference type="EMBL" id="KAI0033230.1"/>
    </source>
</evidence>
<comment type="caution">
    <text evidence="1">The sequence shown here is derived from an EMBL/GenBank/DDBJ whole genome shotgun (WGS) entry which is preliminary data.</text>
</comment>
<dbReference type="EMBL" id="MU273524">
    <property type="protein sequence ID" value="KAI0033230.1"/>
    <property type="molecule type" value="Genomic_DNA"/>
</dbReference>
<evidence type="ECO:0000313" key="2">
    <source>
        <dbReference type="Proteomes" id="UP000814128"/>
    </source>
</evidence>
<reference evidence="1" key="2">
    <citation type="journal article" date="2022" name="New Phytol.">
        <title>Evolutionary transition to the ectomycorrhizal habit in the genomes of a hyperdiverse lineage of mushroom-forming fungi.</title>
        <authorList>
            <person name="Looney B."/>
            <person name="Miyauchi S."/>
            <person name="Morin E."/>
            <person name="Drula E."/>
            <person name="Courty P.E."/>
            <person name="Kohler A."/>
            <person name="Kuo A."/>
            <person name="LaButti K."/>
            <person name="Pangilinan J."/>
            <person name="Lipzen A."/>
            <person name="Riley R."/>
            <person name="Andreopoulos W."/>
            <person name="He G."/>
            <person name="Johnson J."/>
            <person name="Nolan M."/>
            <person name="Tritt A."/>
            <person name="Barry K.W."/>
            <person name="Grigoriev I.V."/>
            <person name="Nagy L.G."/>
            <person name="Hibbett D."/>
            <person name="Henrissat B."/>
            <person name="Matheny P.B."/>
            <person name="Labbe J."/>
            <person name="Martin F.M."/>
        </authorList>
    </citation>
    <scope>NUCLEOTIDE SEQUENCE</scope>
    <source>
        <strain evidence="1">EC-137</strain>
    </source>
</reference>